<organism evidence="2 3">
    <name type="scientific">Ancylostoma caninum</name>
    <name type="common">Dog hookworm</name>
    <dbReference type="NCBI Taxonomy" id="29170"/>
    <lineage>
        <taxon>Eukaryota</taxon>
        <taxon>Metazoa</taxon>
        <taxon>Ecdysozoa</taxon>
        <taxon>Nematoda</taxon>
        <taxon>Chromadorea</taxon>
        <taxon>Rhabditida</taxon>
        <taxon>Rhabditina</taxon>
        <taxon>Rhabditomorpha</taxon>
        <taxon>Strongyloidea</taxon>
        <taxon>Ancylostomatidae</taxon>
        <taxon>Ancylostomatinae</taxon>
        <taxon>Ancylostoma</taxon>
    </lineage>
</organism>
<evidence type="ECO:0000256" key="1">
    <source>
        <dbReference type="SAM" id="MobiDB-lite"/>
    </source>
</evidence>
<proteinExistence type="predicted"/>
<comment type="caution">
    <text evidence="2">The sequence shown here is derived from an EMBL/GenBank/DDBJ whole genome shotgun (WGS) entry which is preliminary data.</text>
</comment>
<dbReference type="AlphaFoldDB" id="A0A368FWZ7"/>
<keyword evidence="3" id="KW-1185">Reference proteome</keyword>
<feature type="region of interest" description="Disordered" evidence="1">
    <location>
        <begin position="1"/>
        <end position="41"/>
    </location>
</feature>
<evidence type="ECO:0000313" key="3">
    <source>
        <dbReference type="Proteomes" id="UP000252519"/>
    </source>
</evidence>
<dbReference type="OrthoDB" id="5850460at2759"/>
<sequence>MNQIKLETAGAYVPTPAPAENRSNRPEADTPGSTSSSGGIPLNEIERVLPIYLRVYFKENGKVSNNGRCDVISIVFHSFISRIFTTQANNVNNY</sequence>
<dbReference type="Proteomes" id="UP000252519">
    <property type="component" value="Unassembled WGS sequence"/>
</dbReference>
<protein>
    <submittedName>
        <fullName evidence="2">Uncharacterized protein</fullName>
    </submittedName>
</protein>
<evidence type="ECO:0000313" key="2">
    <source>
        <dbReference type="EMBL" id="RCN34807.1"/>
    </source>
</evidence>
<gene>
    <name evidence="2" type="ORF">ANCCAN_19343</name>
</gene>
<reference evidence="2 3" key="1">
    <citation type="submission" date="2014-10" db="EMBL/GenBank/DDBJ databases">
        <title>Draft genome of the hookworm Ancylostoma caninum.</title>
        <authorList>
            <person name="Mitreva M."/>
        </authorList>
    </citation>
    <scope>NUCLEOTIDE SEQUENCE [LARGE SCALE GENOMIC DNA]</scope>
    <source>
        <strain evidence="2 3">Baltimore</strain>
    </source>
</reference>
<dbReference type="EMBL" id="JOJR01000736">
    <property type="protein sequence ID" value="RCN34807.1"/>
    <property type="molecule type" value="Genomic_DNA"/>
</dbReference>
<name>A0A368FWZ7_ANCCA</name>
<accession>A0A368FWZ7</accession>